<proteinExistence type="predicted"/>
<evidence type="ECO:0000313" key="3">
    <source>
        <dbReference type="EMBL" id="KGD64221.1"/>
    </source>
</evidence>
<dbReference type="RefSeq" id="WP_035233466.1">
    <property type="nucleotide sequence ID" value="NZ_ARXV01000010.1"/>
</dbReference>
<name>A0A095SHW0_9GAMM</name>
<protein>
    <submittedName>
        <fullName evidence="3">Uncharacterized protein</fullName>
    </submittedName>
</protein>
<keyword evidence="2" id="KW-0732">Signal</keyword>
<dbReference type="Proteomes" id="UP000029444">
    <property type="component" value="Unassembled WGS sequence"/>
</dbReference>
<accession>A0A095SHW0</accession>
<reference evidence="3 4" key="1">
    <citation type="submission" date="2012-09" db="EMBL/GenBank/DDBJ databases">
        <title>Genome Sequence of alkane-degrading Bacterium Alcanivorax sp. 19-m-6.</title>
        <authorList>
            <person name="Lai Q."/>
            <person name="Shao Z."/>
        </authorList>
    </citation>
    <scope>NUCLEOTIDE SEQUENCE [LARGE SCALE GENOMIC DNA]</scope>
    <source>
        <strain evidence="3 4">19-m-6</strain>
    </source>
</reference>
<evidence type="ECO:0000256" key="2">
    <source>
        <dbReference type="SAM" id="SignalP"/>
    </source>
</evidence>
<evidence type="ECO:0000256" key="1">
    <source>
        <dbReference type="SAM" id="MobiDB-lite"/>
    </source>
</evidence>
<organism evidence="3 4">
    <name type="scientific">Alcanivorax nanhaiticus</name>
    <dbReference type="NCBI Taxonomy" id="1177154"/>
    <lineage>
        <taxon>Bacteria</taxon>
        <taxon>Pseudomonadati</taxon>
        <taxon>Pseudomonadota</taxon>
        <taxon>Gammaproteobacteria</taxon>
        <taxon>Oceanospirillales</taxon>
        <taxon>Alcanivoracaceae</taxon>
        <taxon>Alcanivorax</taxon>
    </lineage>
</organism>
<dbReference type="STRING" id="1177154.Y5S_02523"/>
<sequence>MVRGKIILFLGLVCGIILPAASAANPDLPHEQQRILEQALGPRPEIRNYSKQDQFVTDLLAWKARRKTLTQKLQQGEDILPPQPRKPNDWHHVTGPEDLDTALRNAKGYQQPNYKETLRYDRTTHLSFPLPPLGKQQLADERLEPVRPPLRHPAAEGVPEPLLDETSQLQREMAAQQADLPPPSLERQRFLGYSEMR</sequence>
<dbReference type="EMBL" id="ARXV01000010">
    <property type="protein sequence ID" value="KGD64221.1"/>
    <property type="molecule type" value="Genomic_DNA"/>
</dbReference>
<comment type="caution">
    <text evidence="3">The sequence shown here is derived from an EMBL/GenBank/DDBJ whole genome shotgun (WGS) entry which is preliminary data.</text>
</comment>
<gene>
    <name evidence="3" type="ORF">Y5S_02523</name>
</gene>
<feature type="chain" id="PRO_5001917697" evidence="2">
    <location>
        <begin position="24"/>
        <end position="197"/>
    </location>
</feature>
<evidence type="ECO:0000313" key="4">
    <source>
        <dbReference type="Proteomes" id="UP000029444"/>
    </source>
</evidence>
<keyword evidence="4" id="KW-1185">Reference proteome</keyword>
<dbReference type="OrthoDB" id="6077514at2"/>
<feature type="region of interest" description="Disordered" evidence="1">
    <location>
        <begin position="171"/>
        <end position="197"/>
    </location>
</feature>
<feature type="signal peptide" evidence="2">
    <location>
        <begin position="1"/>
        <end position="23"/>
    </location>
</feature>
<dbReference type="PATRIC" id="fig|1177154.3.peg.2558"/>
<dbReference type="AlphaFoldDB" id="A0A095SHW0"/>